<keyword evidence="1" id="KW-0067">ATP-binding</keyword>
<dbReference type="AlphaFoldDB" id="A0A9X4H3Z0"/>
<sequence length="413" mass="47221">MEPAVREEALESLRRGNPPPDLQALEAITVGEREGIWNFWRDHYLNDYIACGGSKVKFLTGKPGSGKTHALLLMLEEARRLGYVTFFTSARRVRLNKFDSIYQTVLDTVDAETLVTAYCDRVIGNLGYQPGQLEPGQDFFSWAQAQGRAADSLRREIQEKLDELYRDRKINHNFAMAFTQLCAHHLGSRRLADEQKEILQEWLKGRPLPARALKPLKIFTRVDKYNARHMMASFLHLLRLCGHRGLCVAVDDLSALLERGPEGRMLYGRSARNEVYESLRQLVDDFAGFEGAFFVFAGRSELIYDEKGGFKSYEALWMRIQNEVSGARPNKFADLFNQDLLVKEFFTAETCLELQQRLNETFGLGSCIRQEDFHYLVESVSMLSPVRRAVEAIVNYYDAGGERDGEFCSQTDH</sequence>
<dbReference type="InterPro" id="IPR021228">
    <property type="entry name" value="BrxD"/>
</dbReference>
<dbReference type="InterPro" id="IPR027417">
    <property type="entry name" value="P-loop_NTPase"/>
</dbReference>
<dbReference type="SUPFAM" id="SSF52540">
    <property type="entry name" value="P-loop containing nucleoside triphosphate hydrolases"/>
    <property type="match status" value="1"/>
</dbReference>
<keyword evidence="1" id="KW-0547">Nucleotide-binding</keyword>
<evidence type="ECO:0000313" key="2">
    <source>
        <dbReference type="Proteomes" id="UP001154312"/>
    </source>
</evidence>
<dbReference type="EMBL" id="JAKOAV010000013">
    <property type="protein sequence ID" value="MDF9408343.1"/>
    <property type="molecule type" value="Genomic_DNA"/>
</dbReference>
<proteinExistence type="predicted"/>
<reference evidence="1" key="1">
    <citation type="submission" date="2022-02" db="EMBL/GenBank/DDBJ databases">
        <authorList>
            <person name="Leng L."/>
        </authorList>
    </citation>
    <scope>NUCLEOTIDE SEQUENCE</scope>
    <source>
        <strain evidence="1">JI</strain>
    </source>
</reference>
<accession>A0A9X4H3Z0</accession>
<evidence type="ECO:0000313" key="1">
    <source>
        <dbReference type="EMBL" id="MDF9408343.1"/>
    </source>
</evidence>
<organism evidence="1 2">
    <name type="scientific">Pelotomaculum isophthalicicum JI</name>
    <dbReference type="NCBI Taxonomy" id="947010"/>
    <lineage>
        <taxon>Bacteria</taxon>
        <taxon>Bacillati</taxon>
        <taxon>Bacillota</taxon>
        <taxon>Clostridia</taxon>
        <taxon>Eubacteriales</taxon>
        <taxon>Desulfotomaculaceae</taxon>
        <taxon>Pelotomaculum</taxon>
    </lineage>
</organism>
<keyword evidence="2" id="KW-1185">Reference proteome</keyword>
<name>A0A9X4H3Z0_9FIRM</name>
<comment type="caution">
    <text evidence="1">The sequence shown here is derived from an EMBL/GenBank/DDBJ whole genome shotgun (WGS) entry which is preliminary data.</text>
</comment>
<protein>
    <submittedName>
        <fullName evidence="1">ATP-binding protein</fullName>
    </submittedName>
</protein>
<dbReference type="GO" id="GO:0005524">
    <property type="term" value="F:ATP binding"/>
    <property type="evidence" value="ECO:0007669"/>
    <property type="project" value="UniProtKB-KW"/>
</dbReference>
<gene>
    <name evidence="1" type="ORF">L7E55_08230</name>
</gene>
<dbReference type="Pfam" id="PF10923">
    <property type="entry name" value="BrxC_BrxD"/>
    <property type="match status" value="1"/>
</dbReference>
<dbReference type="RefSeq" id="WP_277443659.1">
    <property type="nucleotide sequence ID" value="NZ_JAKOAV010000013.1"/>
</dbReference>
<dbReference type="Proteomes" id="UP001154312">
    <property type="component" value="Unassembled WGS sequence"/>
</dbReference>